<reference evidence="1" key="1">
    <citation type="submission" date="2021-03" db="EMBL/GenBank/DDBJ databases">
        <title>Whole genome sequence of Streptomyces bomunensis MMS17-BM035.</title>
        <authorList>
            <person name="Lee J.H."/>
        </authorList>
    </citation>
    <scope>NUCLEOTIDE SEQUENCE</scope>
    <source>
        <strain evidence="1">MMS17-BM035</strain>
    </source>
</reference>
<gene>
    <name evidence="1" type="ORF">JFN87_06625</name>
</gene>
<name>A0A940M9C9_9ACTN</name>
<protein>
    <submittedName>
        <fullName evidence="1">Uncharacterized protein</fullName>
    </submittedName>
</protein>
<dbReference type="AlphaFoldDB" id="A0A940M9C9"/>
<keyword evidence="2" id="KW-1185">Reference proteome</keyword>
<dbReference type="RefSeq" id="WP_209338951.1">
    <property type="nucleotide sequence ID" value="NZ_JAGIQL010000016.1"/>
</dbReference>
<dbReference type="Proteomes" id="UP000670475">
    <property type="component" value="Unassembled WGS sequence"/>
</dbReference>
<dbReference type="EMBL" id="JAGIQL010000016">
    <property type="protein sequence ID" value="MBP0457174.1"/>
    <property type="molecule type" value="Genomic_DNA"/>
</dbReference>
<proteinExistence type="predicted"/>
<sequence length="201" mass="21220">MASSLVLAFVVALAVHTQRQLWRAQSWQPEVASSVRTSQAALQVRRVILVLCTLSAIGWLIASVHVHDDENWTDDEIQQVARDAAFDVDGGNDLLSWRSSVTDSLYRAEKQQNGPGSLKIEVADASGDGSTGGGDIADDESVAGALYTISDHGKHPACLTVTVTPGADEDFAVPDGSDPGSSSTDGLDTYHLNARATRGAC</sequence>
<evidence type="ECO:0000313" key="1">
    <source>
        <dbReference type="EMBL" id="MBP0457174.1"/>
    </source>
</evidence>
<organism evidence="1 2">
    <name type="scientific">Streptomyces montanisoli</name>
    <dbReference type="NCBI Taxonomy" id="2798581"/>
    <lineage>
        <taxon>Bacteria</taxon>
        <taxon>Bacillati</taxon>
        <taxon>Actinomycetota</taxon>
        <taxon>Actinomycetes</taxon>
        <taxon>Kitasatosporales</taxon>
        <taxon>Streptomycetaceae</taxon>
        <taxon>Streptomyces</taxon>
    </lineage>
</organism>
<comment type="caution">
    <text evidence="1">The sequence shown here is derived from an EMBL/GenBank/DDBJ whole genome shotgun (WGS) entry which is preliminary data.</text>
</comment>
<accession>A0A940M9C9</accession>
<evidence type="ECO:0000313" key="2">
    <source>
        <dbReference type="Proteomes" id="UP000670475"/>
    </source>
</evidence>